<protein>
    <submittedName>
        <fullName evidence="1">Uncharacterized protein</fullName>
    </submittedName>
</protein>
<dbReference type="KEGG" id="efr:EFREU_v1c02100"/>
<organism evidence="1 2">
    <name type="scientific">Entomoplasma freundtii</name>
    <dbReference type="NCBI Taxonomy" id="74700"/>
    <lineage>
        <taxon>Bacteria</taxon>
        <taxon>Bacillati</taxon>
        <taxon>Mycoplasmatota</taxon>
        <taxon>Mollicutes</taxon>
        <taxon>Entomoplasmatales</taxon>
        <taxon>Entomoplasmataceae</taxon>
        <taxon>Entomoplasma</taxon>
    </lineage>
</organism>
<sequence length="55" mass="6585">MHYLVKKQKTPIIIGVFCLTLFLGLIIKRHEISYLIKFYFNLLVFISFFIIITSF</sequence>
<reference evidence="1 2" key="1">
    <citation type="submission" date="2017-11" db="EMBL/GenBank/DDBJ databases">
        <title>Genome sequence of Entomoplasma freundtii BARC 318 (ATCC 51999).</title>
        <authorList>
            <person name="Lo W.-S."/>
            <person name="Gasparich G.E."/>
            <person name="Kuo C.-H."/>
        </authorList>
    </citation>
    <scope>NUCLEOTIDE SEQUENCE [LARGE SCALE GENOMIC DNA]</scope>
    <source>
        <strain evidence="1 2">BARC 318</strain>
    </source>
</reference>
<dbReference type="Proteomes" id="UP000232222">
    <property type="component" value="Chromosome"/>
</dbReference>
<evidence type="ECO:0000313" key="1">
    <source>
        <dbReference type="EMBL" id="ATZ16237.1"/>
    </source>
</evidence>
<dbReference type="AlphaFoldDB" id="A0A2K8NR23"/>
<proteinExistence type="predicted"/>
<gene>
    <name evidence="1" type="ORF">EFREU_v1c02100</name>
</gene>
<keyword evidence="2" id="KW-1185">Reference proteome</keyword>
<accession>A0A2K8NR23</accession>
<name>A0A2K8NR23_9MOLU</name>
<evidence type="ECO:0000313" key="2">
    <source>
        <dbReference type="Proteomes" id="UP000232222"/>
    </source>
</evidence>
<dbReference type="EMBL" id="CP024962">
    <property type="protein sequence ID" value="ATZ16237.1"/>
    <property type="molecule type" value="Genomic_DNA"/>
</dbReference>